<feature type="domain" description="PHD-type" evidence="14">
    <location>
        <begin position="1048"/>
        <end position="1095"/>
    </location>
</feature>
<dbReference type="Gene3D" id="1.20.920.10">
    <property type="entry name" value="Bromodomain-like"/>
    <property type="match status" value="1"/>
</dbReference>
<feature type="compositionally biased region" description="Basic and acidic residues" evidence="12">
    <location>
        <begin position="824"/>
        <end position="834"/>
    </location>
</feature>
<dbReference type="InterPro" id="IPR019787">
    <property type="entry name" value="Znf_PHD-finger"/>
</dbReference>
<dbReference type="PROSITE" id="PS01359">
    <property type="entry name" value="ZF_PHD_1"/>
    <property type="match status" value="1"/>
</dbReference>
<feature type="domain" description="Bromo" evidence="13">
    <location>
        <begin position="1138"/>
        <end position="1210"/>
    </location>
</feature>
<proteinExistence type="predicted"/>
<feature type="compositionally biased region" description="Acidic residues" evidence="12">
    <location>
        <begin position="930"/>
        <end position="946"/>
    </location>
</feature>
<evidence type="ECO:0000256" key="2">
    <source>
        <dbReference type="ARBA" id="ARBA00022723"/>
    </source>
</evidence>
<dbReference type="InterPro" id="IPR003649">
    <property type="entry name" value="Bbox_C"/>
</dbReference>
<dbReference type="InterPro" id="IPR001487">
    <property type="entry name" value="Bromodomain"/>
</dbReference>
<dbReference type="PROSITE" id="PS50119">
    <property type="entry name" value="ZF_BBOX"/>
    <property type="match status" value="2"/>
</dbReference>
<keyword evidence="7 10" id="KW-0103">Bromodomain</keyword>
<dbReference type="CDD" id="cd05502">
    <property type="entry name" value="Bromo_tif1_like"/>
    <property type="match status" value="1"/>
</dbReference>
<feature type="domain" description="B box-type" evidence="15">
    <location>
        <begin position="1"/>
        <end position="41"/>
    </location>
</feature>
<evidence type="ECO:0000256" key="4">
    <source>
        <dbReference type="ARBA" id="ARBA00022771"/>
    </source>
</evidence>
<evidence type="ECO:0000256" key="11">
    <source>
        <dbReference type="SAM" id="Coils"/>
    </source>
</evidence>
<keyword evidence="3" id="KW-0677">Repeat</keyword>
<sequence>MDKRCTDCHEPRAAQSLCTLCNKRLCYHCTSMHQDHGLYGLQGPPGTPAPLLVSEASKRRAYAGTSCWLASAVPCHYHRQEPLDLFCETCDLLSCSSCHLSAHKDHRLVHVGKALQEQQWLFENLTVQVEDKRFVAESRAKQIEARLHSVKAMQRKAENQIKMAKMIMMNEVTKRANLLTEQLEKMSSEVKQSLEEQLQAVIDLCSQLGHMQNFLTWATSQHRRSPLLFNKELITYQMQRLLVSQLYSDLAPPVKIKFNWDASFWTRQISCLGQVTTEGRKAPHSEGTFCPSILKPQPISCPPLSPSLCPRGLNPVCGYQACFQPQVCCAHCTNTSKMPKAHPDLLIGHSRVSPLEQGFRCHPLSPYVERSLIRVLPNQPPALQLDNGHPEVNPHVIKCMQPTQQAQPLHPIQLHGRFGPQDGLALITHPQQLPREASGEELQPSVDTCFLSSSSSLSSEPQCEQLHHEAVVQQTPPAVDSDRSRPPTSLNRPGFVCLQTQPATALNKADVAKPQMQIATERSRADPETEKMHAHADQSTANSIDQQIQATGGKRVDLIRQRLQQGAGQSTENSADQQGQTPVVRSGTDPVSVAGPGGQQSYVAEERRQTRVRTNTVSSQTCTLQKPEPSSEAERQTAEMTECLSKSGECTGSSSPSMATPAQRLPAVSLWGMRPGPRAAPVETPEQPAESPETLSAASTHSLATGARQWDHTDVQDRPYVRSPVSDRVLGPPPVSSRCSNLPSYCRSPLTTCKAEPDKVHGCEEAKIGSEDSFSTSRQAEGTSGKAGREVAKVPVVLLERLKIHLTPAQEPMPRLPPPRPSGPRRDSAMKKEAAVALYPVMERNAVSSWSPPDTEPSPPQSPAIGQPSPRPAAVASFSAPARAEVELSVLPSADETESDPRSESEPRSELESRSESEPLSESELKSESEADQDLESEVESETDLESEQKLESDPDLESETQLESDSELESEQQPESELFVESEPEFESDPESEQDLTLEADGRPSADLESDSGTPAARESRGSPFQQTERLAGGGDPPQEAIEMENEDFCAVCLNGGDLLCCDRCPKVFHLSCHIPALLSFPLGDWVCTLCRDVQMPEVEYDCENSRHSMQHAGKAVQYGLSPCDLRKCEKLTLFISCNILSTPFHEPVSPLARHYYQIIKKPMDLSVIRSKLNKRNPAHYCTPEQFAADVSLMFRNCAKFNYPDSEVAQAGRSLEAFFSAKLQEVLPDCVFLAPEDDSDSEDYDEAYRVGVGGFQWPERKEHSHRKRKRRHSANWRRHHT</sequence>
<accession>A0A8C9RTI2</accession>
<evidence type="ECO:0000256" key="10">
    <source>
        <dbReference type="PROSITE-ProRule" id="PRU00035"/>
    </source>
</evidence>
<dbReference type="Pfam" id="PF25287">
    <property type="entry name" value="zf-B_box_Trim66"/>
    <property type="match status" value="1"/>
</dbReference>
<dbReference type="FunFam" id="3.30.40.10:FF:000123">
    <property type="entry name" value="E3 ubiquitin-protein ligase TRIM33"/>
    <property type="match status" value="1"/>
</dbReference>
<feature type="compositionally biased region" description="Polar residues" evidence="12">
    <location>
        <begin position="612"/>
        <end position="624"/>
    </location>
</feature>
<keyword evidence="4 9" id="KW-0863">Zinc-finger</keyword>
<feature type="coiled-coil region" evidence="11">
    <location>
        <begin position="140"/>
        <end position="196"/>
    </location>
</feature>
<dbReference type="Pfam" id="PF00643">
    <property type="entry name" value="zf-B_box"/>
    <property type="match status" value="1"/>
</dbReference>
<feature type="region of interest" description="Disordered" evidence="12">
    <location>
        <begin position="766"/>
        <end position="789"/>
    </location>
</feature>
<keyword evidence="2" id="KW-0479">Metal-binding</keyword>
<reference evidence="16 17" key="1">
    <citation type="submission" date="2019-04" db="EMBL/GenBank/DDBJ databases">
        <authorList>
            <consortium name="Wellcome Sanger Institute Data Sharing"/>
        </authorList>
    </citation>
    <scope>NUCLEOTIDE SEQUENCE [LARGE SCALE GENOMIC DNA]</scope>
</reference>
<comment type="subcellular location">
    <subcellularLocation>
        <location evidence="1">Nucleus</location>
    </subcellularLocation>
</comment>
<evidence type="ECO:0000259" key="13">
    <source>
        <dbReference type="PROSITE" id="PS50014"/>
    </source>
</evidence>
<name>A0A8C9RTI2_SCLFO</name>
<dbReference type="InterPro" id="IPR013083">
    <property type="entry name" value="Znf_RING/FYVE/PHD"/>
</dbReference>
<dbReference type="GeneTree" id="ENSGT00940000159240"/>
<dbReference type="GO" id="GO:0005634">
    <property type="term" value="C:nucleus"/>
    <property type="evidence" value="ECO:0007669"/>
    <property type="project" value="UniProtKB-SubCell"/>
</dbReference>
<evidence type="ECO:0000256" key="3">
    <source>
        <dbReference type="ARBA" id="ARBA00022737"/>
    </source>
</evidence>
<evidence type="ECO:0000256" key="8">
    <source>
        <dbReference type="ARBA" id="ARBA00023242"/>
    </source>
</evidence>
<feature type="compositionally biased region" description="Basic and acidic residues" evidence="12">
    <location>
        <begin position="709"/>
        <end position="720"/>
    </location>
</feature>
<feature type="region of interest" description="Disordered" evidence="12">
    <location>
        <begin position="805"/>
        <end position="1041"/>
    </location>
</feature>
<dbReference type="SMART" id="SM00249">
    <property type="entry name" value="PHD"/>
    <property type="match status" value="1"/>
</dbReference>
<dbReference type="SMART" id="SM00297">
    <property type="entry name" value="BROMO"/>
    <property type="match status" value="1"/>
</dbReference>
<feature type="compositionally biased region" description="Polar residues" evidence="12">
    <location>
        <begin position="564"/>
        <end position="583"/>
    </location>
</feature>
<keyword evidence="5" id="KW-0862">Zinc</keyword>
<dbReference type="CDD" id="cd19794">
    <property type="entry name" value="Bbox2_TRIM66-like"/>
    <property type="match status" value="1"/>
</dbReference>
<feature type="compositionally biased region" description="Acidic residues" evidence="12">
    <location>
        <begin position="954"/>
        <end position="999"/>
    </location>
</feature>
<feature type="region of interest" description="Disordered" evidence="12">
    <location>
        <begin position="1261"/>
        <end position="1282"/>
    </location>
</feature>
<evidence type="ECO:0000313" key="16">
    <source>
        <dbReference type="Ensembl" id="ENSSFOP00015019995.2"/>
    </source>
</evidence>
<reference evidence="16" key="2">
    <citation type="submission" date="2025-08" db="UniProtKB">
        <authorList>
            <consortium name="Ensembl"/>
        </authorList>
    </citation>
    <scope>IDENTIFICATION</scope>
</reference>
<feature type="region of interest" description="Disordered" evidence="12">
    <location>
        <begin position="520"/>
        <end position="552"/>
    </location>
</feature>
<dbReference type="InterPro" id="IPR037372">
    <property type="entry name" value="TRIM66_Bbox1_Znf"/>
</dbReference>
<feature type="domain" description="B box-type" evidence="15">
    <location>
        <begin position="70"/>
        <end position="111"/>
    </location>
</feature>
<dbReference type="Pfam" id="PF00439">
    <property type="entry name" value="Bromodomain"/>
    <property type="match status" value="1"/>
</dbReference>
<organism evidence="16 17">
    <name type="scientific">Scleropages formosus</name>
    <name type="common">Asian bonytongue</name>
    <name type="synonym">Osteoglossum formosum</name>
    <dbReference type="NCBI Taxonomy" id="113540"/>
    <lineage>
        <taxon>Eukaryota</taxon>
        <taxon>Metazoa</taxon>
        <taxon>Chordata</taxon>
        <taxon>Craniata</taxon>
        <taxon>Vertebrata</taxon>
        <taxon>Euteleostomi</taxon>
        <taxon>Actinopterygii</taxon>
        <taxon>Neopterygii</taxon>
        <taxon>Teleostei</taxon>
        <taxon>Osteoglossocephala</taxon>
        <taxon>Osteoglossomorpha</taxon>
        <taxon>Osteoglossiformes</taxon>
        <taxon>Osteoglossidae</taxon>
        <taxon>Scleropages</taxon>
    </lineage>
</organism>
<feature type="compositionally biased region" description="Polar residues" evidence="12">
    <location>
        <begin position="693"/>
        <end position="703"/>
    </location>
</feature>
<evidence type="ECO:0000256" key="9">
    <source>
        <dbReference type="PROSITE-ProRule" id="PRU00024"/>
    </source>
</evidence>
<gene>
    <name evidence="16" type="primary">TRIM66</name>
    <name evidence="16" type="synonym">LOC108934512</name>
</gene>
<dbReference type="Ensembl" id="ENSSFOT00015020225.2">
    <property type="protein sequence ID" value="ENSSFOP00015019995.2"/>
    <property type="gene ID" value="ENSSFOG00015012870.2"/>
</dbReference>
<reference evidence="16" key="3">
    <citation type="submission" date="2025-09" db="UniProtKB">
        <authorList>
            <consortium name="Ensembl"/>
        </authorList>
    </citation>
    <scope>IDENTIFICATION</scope>
</reference>
<feature type="compositionally biased region" description="Basic and acidic residues" evidence="12">
    <location>
        <begin position="899"/>
        <end position="929"/>
    </location>
</feature>
<dbReference type="SUPFAM" id="SSF47370">
    <property type="entry name" value="Bromodomain"/>
    <property type="match status" value="1"/>
</dbReference>
<evidence type="ECO:0000256" key="12">
    <source>
        <dbReference type="SAM" id="MobiDB-lite"/>
    </source>
</evidence>
<feature type="compositionally biased region" description="Polar residues" evidence="12">
    <location>
        <begin position="537"/>
        <end position="550"/>
    </location>
</feature>
<dbReference type="Gene3D" id="3.30.40.10">
    <property type="entry name" value="Zinc/RING finger domain, C3HC4 (zinc finger)"/>
    <property type="match status" value="1"/>
</dbReference>
<dbReference type="PROSITE" id="PS50016">
    <property type="entry name" value="ZF_PHD_2"/>
    <property type="match status" value="1"/>
</dbReference>
<dbReference type="Proteomes" id="UP000694397">
    <property type="component" value="Chromosome 11"/>
</dbReference>
<dbReference type="GO" id="GO:0008270">
    <property type="term" value="F:zinc ion binding"/>
    <property type="evidence" value="ECO:0007669"/>
    <property type="project" value="UniProtKB-KW"/>
</dbReference>
<dbReference type="PROSITE" id="PS50014">
    <property type="entry name" value="BROMODOMAIN_2"/>
    <property type="match status" value="1"/>
</dbReference>
<feature type="compositionally biased region" description="Polar residues" evidence="12">
    <location>
        <begin position="772"/>
        <end position="782"/>
    </location>
</feature>
<evidence type="ECO:0000259" key="15">
    <source>
        <dbReference type="PROSITE" id="PS50119"/>
    </source>
</evidence>
<dbReference type="InterPro" id="IPR036427">
    <property type="entry name" value="Bromodomain-like_sf"/>
</dbReference>
<dbReference type="InterPro" id="IPR019786">
    <property type="entry name" value="Zinc_finger_PHD-type_CS"/>
</dbReference>
<evidence type="ECO:0000256" key="1">
    <source>
        <dbReference type="ARBA" id="ARBA00004123"/>
    </source>
</evidence>
<dbReference type="OrthoDB" id="1870062at2759"/>
<feature type="region of interest" description="Disordered" evidence="12">
    <location>
        <begin position="675"/>
        <end position="743"/>
    </location>
</feature>
<dbReference type="PANTHER" id="PTHR45915:SF7">
    <property type="entry name" value="TRIPARTITE MOTIF-CONTAINING PROTEIN 66"/>
    <property type="match status" value="1"/>
</dbReference>
<feature type="compositionally biased region" description="Basic and acidic residues" evidence="12">
    <location>
        <begin position="521"/>
        <end position="536"/>
    </location>
</feature>
<protein>
    <submittedName>
        <fullName evidence="16">Tripartite motif containing 66</fullName>
    </submittedName>
</protein>
<evidence type="ECO:0000256" key="6">
    <source>
        <dbReference type="ARBA" id="ARBA00023054"/>
    </source>
</evidence>
<dbReference type="Pfam" id="PF00628">
    <property type="entry name" value="PHD"/>
    <property type="match status" value="1"/>
</dbReference>
<feature type="compositionally biased region" description="Basic residues" evidence="12">
    <location>
        <begin position="1264"/>
        <end position="1282"/>
    </location>
</feature>
<feature type="compositionally biased region" description="Low complexity" evidence="12">
    <location>
        <begin position="872"/>
        <end position="883"/>
    </location>
</feature>
<evidence type="ECO:0000259" key="14">
    <source>
        <dbReference type="PROSITE" id="PS50016"/>
    </source>
</evidence>
<feature type="region of interest" description="Disordered" evidence="12">
    <location>
        <begin position="473"/>
        <end position="494"/>
    </location>
</feature>
<dbReference type="SMART" id="SM00502">
    <property type="entry name" value="BBC"/>
    <property type="match status" value="1"/>
</dbReference>
<dbReference type="Gene3D" id="3.30.160.60">
    <property type="entry name" value="Classic Zinc Finger"/>
    <property type="match status" value="1"/>
</dbReference>
<dbReference type="PANTHER" id="PTHR45915">
    <property type="entry name" value="TRANSCRIPTION INTERMEDIARY FACTOR"/>
    <property type="match status" value="1"/>
</dbReference>
<evidence type="ECO:0000256" key="7">
    <source>
        <dbReference type="ARBA" id="ARBA00023117"/>
    </source>
</evidence>
<evidence type="ECO:0000313" key="17">
    <source>
        <dbReference type="Proteomes" id="UP000694397"/>
    </source>
</evidence>
<feature type="region of interest" description="Disordered" evidence="12">
    <location>
        <begin position="564"/>
        <end position="639"/>
    </location>
</feature>
<dbReference type="SUPFAM" id="SSF57903">
    <property type="entry name" value="FYVE/PHD zinc finger"/>
    <property type="match status" value="1"/>
</dbReference>
<dbReference type="GO" id="GO:0000785">
    <property type="term" value="C:chromatin"/>
    <property type="evidence" value="ECO:0007669"/>
    <property type="project" value="TreeGrafter"/>
</dbReference>
<dbReference type="InterPro" id="IPR000315">
    <property type="entry name" value="Znf_B-box"/>
</dbReference>
<dbReference type="InterPro" id="IPR011011">
    <property type="entry name" value="Znf_FYVE_PHD"/>
</dbReference>
<dbReference type="SUPFAM" id="SSF57845">
    <property type="entry name" value="B-box zinc-binding domain"/>
    <property type="match status" value="1"/>
</dbReference>
<dbReference type="InterPro" id="IPR001965">
    <property type="entry name" value="Znf_PHD"/>
</dbReference>
<keyword evidence="6 11" id="KW-0175">Coiled coil</keyword>
<keyword evidence="17" id="KW-1185">Reference proteome</keyword>
<dbReference type="SMART" id="SM00336">
    <property type="entry name" value="BBOX"/>
    <property type="match status" value="1"/>
</dbReference>
<evidence type="ECO:0000256" key="5">
    <source>
        <dbReference type="ARBA" id="ARBA00022833"/>
    </source>
</evidence>
<keyword evidence="8" id="KW-0539">Nucleus</keyword>